<dbReference type="GeneID" id="86866911"/>
<gene>
    <name evidence="1" type="ORF">Z045_07880</name>
</gene>
<evidence type="ECO:0000313" key="1">
    <source>
        <dbReference type="EMBL" id="KSZ59256.1"/>
    </source>
</evidence>
<proteinExistence type="predicted"/>
<comment type="caution">
    <text evidence="1">The sequence shown here is derived from an EMBL/GenBank/DDBJ whole genome shotgun (WGS) entry which is preliminary data.</text>
</comment>
<sequence length="297" mass="31732">MITASRETTTNPAPPEAAVLRVDPELAVLERSDGSIQLGWGPDTATVVLPPEGMDSFDLGVLVRLLDGRLTLDEVLDVAAERGLPSGRVRQVLDELTATGAVRQVPASSVGPARPRRVRVHGSGPLASAIVEDLPVWDVRWVRSSPGDEPQGPADCVVLADGQVPDPHLVDMLVRAGIPHLAVRIRDGRGIVGPFVLPGRSSCLRCADLVRTDLDPSWPRLASQLYGRQGHAGRAVTSATAAMAVGQIEAFLSADPSVTPAVDRTLELDLRTHRIVTRRWFRHPRCDCSAIAPVGQA</sequence>
<reference evidence="2" key="1">
    <citation type="submission" date="2015-01" db="EMBL/GenBank/DDBJ databases">
        <title>Draft genome sequence of Rhodococcus pyridinivorans strain KG-16, a hydrocarbon-degrading bacterium.</title>
        <authorList>
            <person name="Aggarwal R.K."/>
            <person name="Dawar C."/>
        </authorList>
    </citation>
    <scope>NUCLEOTIDE SEQUENCE [LARGE SCALE GENOMIC DNA]</scope>
    <source>
        <strain evidence="2">KG-16</strain>
    </source>
</reference>
<dbReference type="AlphaFoldDB" id="A0A0V9UMM5"/>
<dbReference type="Proteomes" id="UP000053060">
    <property type="component" value="Unassembled WGS sequence"/>
</dbReference>
<organism evidence="1 2">
    <name type="scientific">Rhodococcus pyridinivorans KG-16</name>
    <dbReference type="NCBI Taxonomy" id="1441730"/>
    <lineage>
        <taxon>Bacteria</taxon>
        <taxon>Bacillati</taxon>
        <taxon>Actinomycetota</taxon>
        <taxon>Actinomycetes</taxon>
        <taxon>Mycobacteriales</taxon>
        <taxon>Nocardiaceae</taxon>
        <taxon>Rhodococcus</taxon>
    </lineage>
</organism>
<evidence type="ECO:0008006" key="3">
    <source>
        <dbReference type="Google" id="ProtNLM"/>
    </source>
</evidence>
<dbReference type="Gene3D" id="3.40.50.720">
    <property type="entry name" value="NAD(P)-binding Rossmann-like Domain"/>
    <property type="match status" value="1"/>
</dbReference>
<dbReference type="EMBL" id="AZXY01000003">
    <property type="protein sequence ID" value="KSZ59256.1"/>
    <property type="molecule type" value="Genomic_DNA"/>
</dbReference>
<accession>A0A0V9UMM5</accession>
<evidence type="ECO:0000313" key="2">
    <source>
        <dbReference type="Proteomes" id="UP000053060"/>
    </source>
</evidence>
<protein>
    <recommendedName>
        <fullName evidence="3">Cyclodehydratase</fullName>
    </recommendedName>
</protein>
<name>A0A0V9UMM5_9NOCA</name>
<reference evidence="1 2" key="2">
    <citation type="journal article" date="2016" name="Genome Announc.">
        <title>Draft Genome Sequence of a Versatile Hydrocarbon-Degrading Bacterium, Rhodococcus pyridinivorans Strain KG-16, Collected from Oil Fields in India.</title>
        <authorList>
            <person name="Aggarwal R.K."/>
            <person name="Dawar C."/>
            <person name="Phanindranath R."/>
            <person name="Mutnuri L."/>
            <person name="Dayal A.M."/>
        </authorList>
    </citation>
    <scope>NUCLEOTIDE SEQUENCE [LARGE SCALE GENOMIC DNA]</scope>
    <source>
        <strain evidence="1 2">KG-16</strain>
    </source>
</reference>
<dbReference type="RefSeq" id="WP_060651375.1">
    <property type="nucleotide sequence ID" value="NZ_AZXY01000003.1"/>
</dbReference>
<dbReference type="PATRIC" id="fig|1441730.3.peg.1650"/>